<evidence type="ECO:0000259" key="11">
    <source>
        <dbReference type="PROSITE" id="PS52020"/>
    </source>
</evidence>
<dbReference type="OrthoDB" id="1926167at2759"/>
<keyword evidence="4" id="KW-0540">Nuclease</keyword>
<dbReference type="Proteomes" id="UP000324585">
    <property type="component" value="Unassembled WGS sequence"/>
</dbReference>
<dbReference type="GO" id="GO:0003677">
    <property type="term" value="F:DNA binding"/>
    <property type="evidence" value="ECO:0007669"/>
    <property type="project" value="UniProtKB-KW"/>
</dbReference>
<organism evidence="12 13">
    <name type="scientific">Porphyridium purpureum</name>
    <name type="common">Red alga</name>
    <name type="synonym">Porphyridium cruentum</name>
    <dbReference type="NCBI Taxonomy" id="35688"/>
    <lineage>
        <taxon>Eukaryota</taxon>
        <taxon>Rhodophyta</taxon>
        <taxon>Bangiophyceae</taxon>
        <taxon>Porphyridiales</taxon>
        <taxon>Porphyridiaceae</taxon>
        <taxon>Porphyridium</taxon>
    </lineage>
</organism>
<evidence type="ECO:0000256" key="7">
    <source>
        <dbReference type="ARBA" id="ARBA00022759"/>
    </source>
</evidence>
<dbReference type="GO" id="GO:0000166">
    <property type="term" value="F:nucleotide binding"/>
    <property type="evidence" value="ECO:0007669"/>
    <property type="project" value="UniProtKB-KW"/>
</dbReference>
<accession>A0A5J4Z8I5</accession>
<evidence type="ECO:0000256" key="3">
    <source>
        <dbReference type="ARBA" id="ARBA00022705"/>
    </source>
</evidence>
<evidence type="ECO:0000256" key="10">
    <source>
        <dbReference type="ARBA" id="ARBA00023125"/>
    </source>
</evidence>
<evidence type="ECO:0000256" key="9">
    <source>
        <dbReference type="ARBA" id="ARBA00023124"/>
    </source>
</evidence>
<keyword evidence="9" id="KW-0190">Covalent protein-DNA linkage</keyword>
<keyword evidence="13" id="KW-1185">Reference proteome</keyword>
<dbReference type="Pfam" id="PF02407">
    <property type="entry name" value="Viral_Rep"/>
    <property type="match status" value="1"/>
</dbReference>
<keyword evidence="10" id="KW-0238">DNA-binding</keyword>
<evidence type="ECO:0000256" key="1">
    <source>
        <dbReference type="ARBA" id="ARBA00022679"/>
    </source>
</evidence>
<evidence type="ECO:0000313" key="12">
    <source>
        <dbReference type="EMBL" id="KAA8500096.1"/>
    </source>
</evidence>
<keyword evidence="3" id="KW-0235">DNA replication</keyword>
<sequence>MGSRCARWCYTLNNPEEGDKAKLLSLETVYHVVGREVGDLGTPHLPGCSILVVKQRLDTLKRAVDVDAVYFEPMRGTPKQAGEYCKKGGDFVETGKCPAGNGKRTRDEVARDLSAATEAGSIAEFAEENAGVWM</sequence>
<dbReference type="GO" id="GO:0016787">
    <property type="term" value="F:hydrolase activity"/>
    <property type="evidence" value="ECO:0007669"/>
    <property type="project" value="UniProtKB-KW"/>
</dbReference>
<dbReference type="GO" id="GO:0046872">
    <property type="term" value="F:metal ion binding"/>
    <property type="evidence" value="ECO:0007669"/>
    <property type="project" value="UniProtKB-KW"/>
</dbReference>
<reference evidence="13" key="1">
    <citation type="journal article" date="2019" name="Nat. Commun.">
        <title>Expansion of phycobilisome linker gene families in mesophilic red algae.</title>
        <authorList>
            <person name="Lee J."/>
            <person name="Kim D."/>
            <person name="Bhattacharya D."/>
            <person name="Yoon H.S."/>
        </authorList>
    </citation>
    <scope>NUCLEOTIDE SEQUENCE [LARGE SCALE GENOMIC DNA]</scope>
    <source>
        <strain evidence="13">CCMP 1328</strain>
    </source>
</reference>
<feature type="domain" description="CRESS-DNA virus Rep endonuclease" evidence="11">
    <location>
        <begin position="2"/>
        <end position="97"/>
    </location>
</feature>
<keyword evidence="7" id="KW-0255">Endonuclease</keyword>
<evidence type="ECO:0000256" key="2">
    <source>
        <dbReference type="ARBA" id="ARBA00022695"/>
    </source>
</evidence>
<dbReference type="PROSITE" id="PS52020">
    <property type="entry name" value="CRESS_DNA_REP"/>
    <property type="match status" value="1"/>
</dbReference>
<dbReference type="GO" id="GO:0016779">
    <property type="term" value="F:nucleotidyltransferase activity"/>
    <property type="evidence" value="ECO:0007669"/>
    <property type="project" value="UniProtKB-KW"/>
</dbReference>
<name>A0A5J4Z8I5_PORPP</name>
<keyword evidence="1" id="KW-0808">Transferase</keyword>
<proteinExistence type="predicted"/>
<keyword evidence="6" id="KW-0547">Nucleotide-binding</keyword>
<evidence type="ECO:0000313" key="13">
    <source>
        <dbReference type="Proteomes" id="UP000324585"/>
    </source>
</evidence>
<keyword evidence="8" id="KW-0378">Hydrolase</keyword>
<dbReference type="AlphaFoldDB" id="A0A5J4Z8I5"/>
<comment type="caution">
    <text evidence="12">The sequence shown here is derived from an EMBL/GenBank/DDBJ whole genome shotgun (WGS) entry which is preliminary data.</text>
</comment>
<gene>
    <name evidence="12" type="ORF">FVE85_7681</name>
</gene>
<dbReference type="InterPro" id="IPR049912">
    <property type="entry name" value="CRESS_DNA_REP"/>
</dbReference>
<keyword evidence="2" id="KW-0548">Nucleotidyltransferase</keyword>
<dbReference type="GO" id="GO:0006260">
    <property type="term" value="P:DNA replication"/>
    <property type="evidence" value="ECO:0007669"/>
    <property type="project" value="UniProtKB-KW"/>
</dbReference>
<keyword evidence="5" id="KW-0479">Metal-binding</keyword>
<dbReference type="GO" id="GO:0004519">
    <property type="term" value="F:endonuclease activity"/>
    <property type="evidence" value="ECO:0007669"/>
    <property type="project" value="UniProtKB-KW"/>
</dbReference>
<evidence type="ECO:0000256" key="5">
    <source>
        <dbReference type="ARBA" id="ARBA00022723"/>
    </source>
</evidence>
<protein>
    <submittedName>
        <fullName evidence="12">Replication-associated protein</fullName>
    </submittedName>
</protein>
<dbReference type="EMBL" id="VRMN01000001">
    <property type="protein sequence ID" value="KAA8500096.1"/>
    <property type="molecule type" value="Genomic_DNA"/>
</dbReference>
<evidence type="ECO:0000256" key="8">
    <source>
        <dbReference type="ARBA" id="ARBA00022801"/>
    </source>
</evidence>
<evidence type="ECO:0000256" key="6">
    <source>
        <dbReference type="ARBA" id="ARBA00022741"/>
    </source>
</evidence>
<evidence type="ECO:0000256" key="4">
    <source>
        <dbReference type="ARBA" id="ARBA00022722"/>
    </source>
</evidence>
<dbReference type="Gene3D" id="3.40.1310.20">
    <property type="match status" value="1"/>
</dbReference>